<feature type="domain" description="SnoaL-like" evidence="1">
    <location>
        <begin position="12"/>
        <end position="135"/>
    </location>
</feature>
<dbReference type="Pfam" id="PF13577">
    <property type="entry name" value="SnoaL_4"/>
    <property type="match status" value="1"/>
</dbReference>
<evidence type="ECO:0000313" key="3">
    <source>
        <dbReference type="Proteomes" id="UP001220662"/>
    </source>
</evidence>
<dbReference type="EMBL" id="JARJLR010000281">
    <property type="protein sequence ID" value="MDF3843521.1"/>
    <property type="molecule type" value="Genomic_DNA"/>
</dbReference>
<dbReference type="InterPro" id="IPR032710">
    <property type="entry name" value="NTF2-like_dom_sf"/>
</dbReference>
<dbReference type="InterPro" id="IPR037401">
    <property type="entry name" value="SnoaL-like"/>
</dbReference>
<dbReference type="AlphaFoldDB" id="A0AAW6PB45"/>
<comment type="caution">
    <text evidence="2">The sequence shown here is derived from an EMBL/GenBank/DDBJ whole genome shotgun (WGS) entry which is preliminary data.</text>
</comment>
<accession>A0AAW6PB45</accession>
<reference evidence="2" key="1">
    <citation type="submission" date="2023-03" db="EMBL/GenBank/DDBJ databases">
        <title>Draft assemblies of triclosan tolerant bacteria isolated from returned activated sludge.</title>
        <authorList>
            <person name="Van Hamelsveld S."/>
        </authorList>
    </citation>
    <scope>NUCLEOTIDE SEQUENCE</scope>
    <source>
        <strain evidence="2">GW210015_S63</strain>
    </source>
</reference>
<dbReference type="Gene3D" id="3.10.450.50">
    <property type="match status" value="1"/>
</dbReference>
<name>A0AAW6PB45_9PSED</name>
<dbReference type="Proteomes" id="UP001220662">
    <property type="component" value="Unassembled WGS sequence"/>
</dbReference>
<gene>
    <name evidence="2" type="ORF">P3W55_17555</name>
</gene>
<organism evidence="2 3">
    <name type="scientific">Pseudomonas citronellolis</name>
    <dbReference type="NCBI Taxonomy" id="53408"/>
    <lineage>
        <taxon>Bacteria</taxon>
        <taxon>Pseudomonadati</taxon>
        <taxon>Pseudomonadota</taxon>
        <taxon>Gammaproteobacteria</taxon>
        <taxon>Pseudomonadales</taxon>
        <taxon>Pseudomonadaceae</taxon>
        <taxon>Pseudomonas</taxon>
    </lineage>
</organism>
<protein>
    <submittedName>
        <fullName evidence="2">Nuclear transport factor 2 family protein</fullName>
    </submittedName>
</protein>
<sequence length="145" mass="16483">MKSSTQGRPEPSLELRLEIQALTAEHAYRLDHGAADTLHQLYTADGQLLGLPPRDLVGRDAIAAWGAERVKLPRVSRHVETNHRLWWSDEGLCGTLYASVFRSETADAVDTTPLMVGDYEDLYAQEDGQWRIRRRVIRRAFRAAR</sequence>
<evidence type="ECO:0000259" key="1">
    <source>
        <dbReference type="Pfam" id="PF13577"/>
    </source>
</evidence>
<dbReference type="SUPFAM" id="SSF54427">
    <property type="entry name" value="NTF2-like"/>
    <property type="match status" value="1"/>
</dbReference>
<proteinExistence type="predicted"/>
<evidence type="ECO:0000313" key="2">
    <source>
        <dbReference type="EMBL" id="MDF3843521.1"/>
    </source>
</evidence>
<dbReference type="RefSeq" id="WP_058490279.1">
    <property type="nucleotide sequence ID" value="NZ_BDGS01000001.1"/>
</dbReference>